<evidence type="ECO:0000313" key="2">
    <source>
        <dbReference type="Proteomes" id="UP000011625"/>
    </source>
</evidence>
<dbReference type="STRING" id="1227456.C450_20496"/>
<accession>M0MQV9</accession>
<dbReference type="Pfam" id="PF25943">
    <property type="entry name" value="DUF7983"/>
    <property type="match status" value="1"/>
</dbReference>
<sequence length="93" mass="10470">MDVDRGKVDEALEVVPVPESAVYDVSESEYVRKADVDEERKETRLQGLKDRLAVGDDPEADVLRQEIDRLEQEIKELTEFSPGSSFSAGSDER</sequence>
<evidence type="ECO:0000313" key="1">
    <source>
        <dbReference type="EMBL" id="EMA47738.1"/>
    </source>
</evidence>
<reference evidence="1 2" key="1">
    <citation type="journal article" date="2014" name="PLoS Genet.">
        <title>Phylogenetically driven sequencing of extremely halophilic archaea reveals strategies for static and dynamic osmo-response.</title>
        <authorList>
            <person name="Becker E.A."/>
            <person name="Seitzer P.M."/>
            <person name="Tritt A."/>
            <person name="Larsen D."/>
            <person name="Krusor M."/>
            <person name="Yao A.I."/>
            <person name="Wu D."/>
            <person name="Madern D."/>
            <person name="Eisen J.A."/>
            <person name="Darling A.E."/>
            <person name="Facciotti M.T."/>
        </authorList>
    </citation>
    <scope>NUCLEOTIDE SEQUENCE [LARGE SCALE GENOMIC DNA]</scope>
    <source>
        <strain evidence="1 2">DSM 8989</strain>
    </source>
</reference>
<protein>
    <submittedName>
        <fullName evidence="1">Uncharacterized protein</fullName>
    </submittedName>
</protein>
<comment type="caution">
    <text evidence="1">The sequence shown here is derived from an EMBL/GenBank/DDBJ whole genome shotgun (WGS) entry which is preliminary data.</text>
</comment>
<dbReference type="InterPro" id="IPR058289">
    <property type="entry name" value="DUF7983"/>
</dbReference>
<gene>
    <name evidence="1" type="ORF">C450_20496</name>
</gene>
<dbReference type="Proteomes" id="UP000011625">
    <property type="component" value="Unassembled WGS sequence"/>
</dbReference>
<name>M0MQV9_9EURY</name>
<dbReference type="EMBL" id="AOME01000108">
    <property type="protein sequence ID" value="EMA47738.1"/>
    <property type="molecule type" value="Genomic_DNA"/>
</dbReference>
<dbReference type="PATRIC" id="fig|1227456.3.peg.4137"/>
<proteinExistence type="predicted"/>
<keyword evidence="2" id="KW-1185">Reference proteome</keyword>
<dbReference type="AlphaFoldDB" id="M0MQV9"/>
<organism evidence="1 2">
    <name type="scientific">Halococcus salifodinae DSM 8989</name>
    <dbReference type="NCBI Taxonomy" id="1227456"/>
    <lineage>
        <taxon>Archaea</taxon>
        <taxon>Methanobacteriati</taxon>
        <taxon>Methanobacteriota</taxon>
        <taxon>Stenosarchaea group</taxon>
        <taxon>Halobacteria</taxon>
        <taxon>Halobacteriales</taxon>
        <taxon>Halococcaceae</taxon>
        <taxon>Halococcus</taxon>
    </lineage>
</organism>